<dbReference type="Gene3D" id="3.30.450.40">
    <property type="match status" value="1"/>
</dbReference>
<dbReference type="SMART" id="SM00387">
    <property type="entry name" value="HATPase_c"/>
    <property type="match status" value="1"/>
</dbReference>
<dbReference type="InterPro" id="IPR003594">
    <property type="entry name" value="HATPase_dom"/>
</dbReference>
<dbReference type="NCBIfam" id="TIGR00229">
    <property type="entry name" value="sensory_box"/>
    <property type="match status" value="3"/>
</dbReference>
<feature type="domain" description="PAC" evidence="9">
    <location>
        <begin position="433"/>
        <end position="487"/>
    </location>
</feature>
<dbReference type="Pfam" id="PF02518">
    <property type="entry name" value="HATPase_c"/>
    <property type="match status" value="1"/>
</dbReference>
<evidence type="ECO:0000259" key="9">
    <source>
        <dbReference type="PROSITE" id="PS50113"/>
    </source>
</evidence>
<dbReference type="InterPro" id="IPR036890">
    <property type="entry name" value="HATPase_C_sf"/>
</dbReference>
<evidence type="ECO:0000256" key="4">
    <source>
        <dbReference type="ARBA" id="ARBA00022679"/>
    </source>
</evidence>
<protein>
    <recommendedName>
        <fullName evidence="2">histidine kinase</fullName>
        <ecNumber evidence="2">2.7.13.3</ecNumber>
    </recommendedName>
</protein>
<dbReference type="SUPFAM" id="SSF47384">
    <property type="entry name" value="Homodimeric domain of signal transducing histidine kinase"/>
    <property type="match status" value="1"/>
</dbReference>
<evidence type="ECO:0000256" key="5">
    <source>
        <dbReference type="ARBA" id="ARBA00022777"/>
    </source>
</evidence>
<dbReference type="PROSITE" id="PS50112">
    <property type="entry name" value="PAS"/>
    <property type="match status" value="3"/>
</dbReference>
<evidence type="ECO:0000313" key="10">
    <source>
        <dbReference type="EMBL" id="MBA9079253.1"/>
    </source>
</evidence>
<feature type="domain" description="PAC" evidence="9">
    <location>
        <begin position="561"/>
        <end position="615"/>
    </location>
</feature>
<keyword evidence="3" id="KW-0597">Phosphoprotein</keyword>
<dbReference type="SMART" id="SM00388">
    <property type="entry name" value="HisKA"/>
    <property type="match status" value="1"/>
</dbReference>
<feature type="domain" description="PAS" evidence="8">
    <location>
        <begin position="361"/>
        <end position="407"/>
    </location>
</feature>
<feature type="domain" description="Histidine kinase" evidence="7">
    <location>
        <begin position="633"/>
        <end position="845"/>
    </location>
</feature>
<sequence length="845" mass="94830">MKENLSAPATPVAGMVSPPEGSQSAGQKIRQLEEQVKALQEELQKAQTALQEARKQAAPCSHKVELEQLGKQVLEQNALPGSTLESTVSFYLAGIERLHPGMFCACLRREGQKLYPVAAPSLPAGFMARINGISIELNAEACGSIAYLGQKVVSTEVKTDPRWKKYFPLLLSYNLHACWFFPLVGASQKVLGAVAVFYQEAKKPTPQEEQTLESIKHVLQLIVENKLAESALKLVNERYRLATSATHDAIYDWDLASDTLYWGTGFEKVFGVTRNRQNSALAYWTQMLHQEDQAELIASLNQALQDESRSSWQAEYRLVREDGNCLYVSERGYIVRDEQKKAIRMVGAIQDVTVSKQAEEELKKLSVIAKETINGVLIMCPAIQVQWVNDAFTRLMGYTLQEVEGRTPGSFMNGAETDQETISYIDEQLARLEPLECELVQYSKSGQKYWLRLQVQPQVDETGKVEHVFALLTDITRQKQEEQQLRLLESVIINAHDAIAISEVTPRQPQQLQTIFCNEAFLQMTGYGAMEVLGRDVLVLSGPETSTAALAELEQILQRQCAGEVEMINYRQGGEKFWTHLAVIPIFDKKQTLTHWISIQRDITAQKNLEAEREQLISELTSSNAGLKQFSYIISHNLRAPLANLTGIADLIDLNSVPEGRNRLLIQKLGESTRQMNTIVNDLMEVLMMKENRQVKKEVVRLEEAFQEVVGSVDGQLQEANPHITVDFSQAQELSFNPGYLHSILLNLLTNALRYRAPGRRLEIEVKTEARPDKILLHFSDNGQGINLERYGDRIFGLYQRFHQHKDSKGLGLYIAHSQAKAMGGNLSVASQVGQGTTFTLQVPT</sequence>
<dbReference type="InterPro" id="IPR001610">
    <property type="entry name" value="PAC"/>
</dbReference>
<dbReference type="PROSITE" id="PS50113">
    <property type="entry name" value="PAC"/>
    <property type="match status" value="3"/>
</dbReference>
<dbReference type="InterPro" id="IPR000014">
    <property type="entry name" value="PAS"/>
</dbReference>
<dbReference type="Proteomes" id="UP000563094">
    <property type="component" value="Unassembled WGS sequence"/>
</dbReference>
<dbReference type="CDD" id="cd00082">
    <property type="entry name" value="HisKA"/>
    <property type="match status" value="1"/>
</dbReference>
<dbReference type="GO" id="GO:0000155">
    <property type="term" value="F:phosphorelay sensor kinase activity"/>
    <property type="evidence" value="ECO:0007669"/>
    <property type="project" value="InterPro"/>
</dbReference>
<reference evidence="10 11" key="1">
    <citation type="submission" date="2020-08" db="EMBL/GenBank/DDBJ databases">
        <title>Genomic Encyclopedia of Type Strains, Phase IV (KMG-IV): sequencing the most valuable type-strain genomes for metagenomic binning, comparative biology and taxonomic classification.</title>
        <authorList>
            <person name="Goeker M."/>
        </authorList>
    </citation>
    <scope>NUCLEOTIDE SEQUENCE [LARGE SCALE GENOMIC DNA]</scope>
    <source>
        <strain evidence="10 11">DSM 29854</strain>
    </source>
</reference>
<accession>A0A839GMW9</accession>
<dbReference type="Gene3D" id="3.30.565.10">
    <property type="entry name" value="Histidine kinase-like ATPase, C-terminal domain"/>
    <property type="match status" value="1"/>
</dbReference>
<dbReference type="Gene3D" id="1.10.287.130">
    <property type="match status" value="1"/>
</dbReference>
<dbReference type="AlphaFoldDB" id="A0A839GMW9"/>
<dbReference type="SMART" id="SM00091">
    <property type="entry name" value="PAS"/>
    <property type="match status" value="3"/>
</dbReference>
<name>A0A839GMW9_9BACT</name>
<dbReference type="InterPro" id="IPR003018">
    <property type="entry name" value="GAF"/>
</dbReference>
<evidence type="ECO:0000256" key="6">
    <source>
        <dbReference type="SAM" id="MobiDB-lite"/>
    </source>
</evidence>
<gene>
    <name evidence="10" type="ORF">FHS90_003988</name>
</gene>
<dbReference type="SUPFAM" id="SSF55785">
    <property type="entry name" value="PYP-like sensor domain (PAS domain)"/>
    <property type="match status" value="3"/>
</dbReference>
<dbReference type="InterPro" id="IPR003661">
    <property type="entry name" value="HisK_dim/P_dom"/>
</dbReference>
<feature type="domain" description="PAC" evidence="9">
    <location>
        <begin position="312"/>
        <end position="364"/>
    </location>
</feature>
<dbReference type="PANTHER" id="PTHR43304">
    <property type="entry name" value="PHYTOCHROME-LIKE PROTEIN CPH1"/>
    <property type="match status" value="1"/>
</dbReference>
<dbReference type="EMBL" id="JACJIQ010000020">
    <property type="protein sequence ID" value="MBA9079253.1"/>
    <property type="molecule type" value="Genomic_DNA"/>
</dbReference>
<organism evidence="10 11">
    <name type="scientific">Rufibacter quisquiliarum</name>
    <dbReference type="NCBI Taxonomy" id="1549639"/>
    <lineage>
        <taxon>Bacteria</taxon>
        <taxon>Pseudomonadati</taxon>
        <taxon>Bacteroidota</taxon>
        <taxon>Cytophagia</taxon>
        <taxon>Cytophagales</taxon>
        <taxon>Hymenobacteraceae</taxon>
        <taxon>Rufibacter</taxon>
    </lineage>
</organism>
<dbReference type="Pfam" id="PF08447">
    <property type="entry name" value="PAS_3"/>
    <property type="match status" value="1"/>
</dbReference>
<evidence type="ECO:0000256" key="2">
    <source>
        <dbReference type="ARBA" id="ARBA00012438"/>
    </source>
</evidence>
<dbReference type="Pfam" id="PF13185">
    <property type="entry name" value="GAF_2"/>
    <property type="match status" value="1"/>
</dbReference>
<dbReference type="Pfam" id="PF00512">
    <property type="entry name" value="HisKA"/>
    <property type="match status" value="1"/>
</dbReference>
<evidence type="ECO:0000256" key="3">
    <source>
        <dbReference type="ARBA" id="ARBA00022553"/>
    </source>
</evidence>
<dbReference type="InterPro" id="IPR029016">
    <property type="entry name" value="GAF-like_dom_sf"/>
</dbReference>
<comment type="caution">
    <text evidence="10">The sequence shown here is derived from an EMBL/GenBank/DDBJ whole genome shotgun (WGS) entry which is preliminary data.</text>
</comment>
<keyword evidence="11" id="KW-1185">Reference proteome</keyword>
<dbReference type="PANTHER" id="PTHR43304:SF1">
    <property type="entry name" value="PAC DOMAIN-CONTAINING PROTEIN"/>
    <property type="match status" value="1"/>
</dbReference>
<feature type="domain" description="PAS" evidence="8">
    <location>
        <begin position="515"/>
        <end position="560"/>
    </location>
</feature>
<dbReference type="SUPFAM" id="SSF55874">
    <property type="entry name" value="ATPase domain of HSP90 chaperone/DNA topoisomerase II/histidine kinase"/>
    <property type="match status" value="1"/>
</dbReference>
<dbReference type="SUPFAM" id="SSF55781">
    <property type="entry name" value="GAF domain-like"/>
    <property type="match status" value="1"/>
</dbReference>
<dbReference type="CDD" id="cd00130">
    <property type="entry name" value="PAS"/>
    <property type="match status" value="3"/>
</dbReference>
<dbReference type="InterPro" id="IPR036097">
    <property type="entry name" value="HisK_dim/P_sf"/>
</dbReference>
<dbReference type="InterPro" id="IPR035965">
    <property type="entry name" value="PAS-like_dom_sf"/>
</dbReference>
<evidence type="ECO:0000259" key="8">
    <source>
        <dbReference type="PROSITE" id="PS50112"/>
    </source>
</evidence>
<keyword evidence="4" id="KW-0808">Transferase</keyword>
<dbReference type="PRINTS" id="PR00344">
    <property type="entry name" value="BCTRLSENSOR"/>
</dbReference>
<dbReference type="PROSITE" id="PS50109">
    <property type="entry name" value="HIS_KIN"/>
    <property type="match status" value="1"/>
</dbReference>
<dbReference type="Gene3D" id="3.30.450.20">
    <property type="entry name" value="PAS domain"/>
    <property type="match status" value="3"/>
</dbReference>
<evidence type="ECO:0000313" key="11">
    <source>
        <dbReference type="Proteomes" id="UP000563094"/>
    </source>
</evidence>
<evidence type="ECO:0000256" key="1">
    <source>
        <dbReference type="ARBA" id="ARBA00000085"/>
    </source>
</evidence>
<dbReference type="InterPro" id="IPR000700">
    <property type="entry name" value="PAS-assoc_C"/>
</dbReference>
<proteinExistence type="predicted"/>
<keyword evidence="5" id="KW-0418">Kinase</keyword>
<dbReference type="InterPro" id="IPR005467">
    <property type="entry name" value="His_kinase_dom"/>
</dbReference>
<dbReference type="Pfam" id="PF13426">
    <property type="entry name" value="PAS_9"/>
    <property type="match status" value="2"/>
</dbReference>
<feature type="region of interest" description="Disordered" evidence="6">
    <location>
        <begin position="1"/>
        <end position="29"/>
    </location>
</feature>
<dbReference type="InterPro" id="IPR013655">
    <property type="entry name" value="PAS_fold_3"/>
</dbReference>
<dbReference type="SMART" id="SM00086">
    <property type="entry name" value="PAC"/>
    <property type="match status" value="3"/>
</dbReference>
<dbReference type="EC" id="2.7.13.3" evidence="2"/>
<dbReference type="InterPro" id="IPR004358">
    <property type="entry name" value="Sig_transdc_His_kin-like_C"/>
</dbReference>
<dbReference type="RefSeq" id="WP_182514200.1">
    <property type="nucleotide sequence ID" value="NZ_JACJIQ010000020.1"/>
</dbReference>
<feature type="domain" description="PAS" evidence="8">
    <location>
        <begin position="235"/>
        <end position="307"/>
    </location>
</feature>
<dbReference type="InterPro" id="IPR052162">
    <property type="entry name" value="Sensor_kinase/Photoreceptor"/>
</dbReference>
<evidence type="ECO:0000259" key="7">
    <source>
        <dbReference type="PROSITE" id="PS50109"/>
    </source>
</evidence>
<comment type="catalytic activity">
    <reaction evidence="1">
        <text>ATP + protein L-histidine = ADP + protein N-phospho-L-histidine.</text>
        <dbReference type="EC" id="2.7.13.3"/>
    </reaction>
</comment>